<evidence type="ECO:0008006" key="3">
    <source>
        <dbReference type="Google" id="ProtNLM"/>
    </source>
</evidence>
<dbReference type="InterPro" id="IPR016181">
    <property type="entry name" value="Acyl_CoA_acyltransferase"/>
</dbReference>
<evidence type="ECO:0000313" key="2">
    <source>
        <dbReference type="Proteomes" id="UP000235672"/>
    </source>
</evidence>
<evidence type="ECO:0000313" key="1">
    <source>
        <dbReference type="EMBL" id="PMD15648.1"/>
    </source>
</evidence>
<keyword evidence="2" id="KW-1185">Reference proteome</keyword>
<proteinExistence type="predicted"/>
<gene>
    <name evidence="1" type="ORF">NA56DRAFT_663810</name>
</gene>
<dbReference type="InterPro" id="IPR052523">
    <property type="entry name" value="Trichothecene_AcTrans"/>
</dbReference>
<accession>A0A2J6PNP1</accession>
<protein>
    <recommendedName>
        <fullName evidence="3">N-acetyltransferase domain-containing protein</fullName>
    </recommendedName>
</protein>
<dbReference type="Proteomes" id="UP000235672">
    <property type="component" value="Unassembled WGS sequence"/>
</dbReference>
<dbReference type="PANTHER" id="PTHR42791:SF1">
    <property type="entry name" value="N-ACETYLTRANSFERASE DOMAIN-CONTAINING PROTEIN"/>
    <property type="match status" value="1"/>
</dbReference>
<dbReference type="Gene3D" id="3.40.630.30">
    <property type="match status" value="1"/>
</dbReference>
<dbReference type="OrthoDB" id="410198at2759"/>
<dbReference type="EMBL" id="KZ613512">
    <property type="protein sequence ID" value="PMD15648.1"/>
    <property type="molecule type" value="Genomic_DNA"/>
</dbReference>
<dbReference type="PANTHER" id="PTHR42791">
    <property type="entry name" value="GNAT FAMILY ACETYLTRANSFERASE"/>
    <property type="match status" value="1"/>
</dbReference>
<name>A0A2J6PNP1_9HELO</name>
<dbReference type="SUPFAM" id="SSF55729">
    <property type="entry name" value="Acyl-CoA N-acyltransferases (Nat)"/>
    <property type="match status" value="1"/>
</dbReference>
<reference evidence="1 2" key="1">
    <citation type="submission" date="2016-05" db="EMBL/GenBank/DDBJ databases">
        <title>A degradative enzymes factory behind the ericoid mycorrhizal symbiosis.</title>
        <authorList>
            <consortium name="DOE Joint Genome Institute"/>
            <person name="Martino E."/>
            <person name="Morin E."/>
            <person name="Grelet G."/>
            <person name="Kuo A."/>
            <person name="Kohler A."/>
            <person name="Daghino S."/>
            <person name="Barry K."/>
            <person name="Choi C."/>
            <person name="Cichocki N."/>
            <person name="Clum A."/>
            <person name="Copeland A."/>
            <person name="Hainaut M."/>
            <person name="Haridas S."/>
            <person name="Labutti K."/>
            <person name="Lindquist E."/>
            <person name="Lipzen A."/>
            <person name="Khouja H.-R."/>
            <person name="Murat C."/>
            <person name="Ohm R."/>
            <person name="Olson A."/>
            <person name="Spatafora J."/>
            <person name="Veneault-Fourrey C."/>
            <person name="Henrissat B."/>
            <person name="Grigoriev I."/>
            <person name="Martin F."/>
            <person name="Perotto S."/>
        </authorList>
    </citation>
    <scope>NUCLEOTIDE SEQUENCE [LARGE SCALE GENOMIC DNA]</scope>
    <source>
        <strain evidence="1 2">UAMH 7357</strain>
    </source>
</reference>
<sequence>MVRNADHSQPWLGVLSDPKGLNDGLAVYFTEQIAEAHSRTIGEKPHISLEMLGTLPEYRGQGAGGQHVQLGRELAEKYKMLCIVDASPSSAHLCTKLGSREEDIMTIDLSHWGRRRNIYFQSYGLQAAKFGDLI</sequence>
<dbReference type="AlphaFoldDB" id="A0A2J6PNP1"/>
<organism evidence="1 2">
    <name type="scientific">Hyaloscypha hepaticicola</name>
    <dbReference type="NCBI Taxonomy" id="2082293"/>
    <lineage>
        <taxon>Eukaryota</taxon>
        <taxon>Fungi</taxon>
        <taxon>Dikarya</taxon>
        <taxon>Ascomycota</taxon>
        <taxon>Pezizomycotina</taxon>
        <taxon>Leotiomycetes</taxon>
        <taxon>Helotiales</taxon>
        <taxon>Hyaloscyphaceae</taxon>
        <taxon>Hyaloscypha</taxon>
    </lineage>
</organism>